<dbReference type="STRING" id="93057.EU95_0547"/>
<dbReference type="Proteomes" id="UP000030355">
    <property type="component" value="Unassembled WGS sequence"/>
</dbReference>
<name>A0A0A2A461_PROMR</name>
<reference evidence="2" key="1">
    <citation type="journal article" date="2014" name="Sci. Data">
        <title>Genomes of diverse isolates of the marine cyanobacterium Prochlorococcus.</title>
        <authorList>
            <person name="Biller S."/>
            <person name="Berube P."/>
            <person name="Thompson J."/>
            <person name="Kelly L."/>
            <person name="Roggensack S."/>
            <person name="Awad L."/>
            <person name="Roache-Johnson K."/>
            <person name="Ding H."/>
            <person name="Giovannoni S.J."/>
            <person name="Moore L.R."/>
            <person name="Chisholm S.W."/>
        </authorList>
    </citation>
    <scope>NUCLEOTIDE SEQUENCE [LARGE SCALE GENOMIC DNA]</scope>
    <source>
        <strain evidence="2">MIT 9201</strain>
    </source>
</reference>
<evidence type="ECO:0008006" key="3">
    <source>
        <dbReference type="Google" id="ProtNLM"/>
    </source>
</evidence>
<organism evidence="1 2">
    <name type="scientific">Prochlorococcus marinus str. MIT 9201</name>
    <dbReference type="NCBI Taxonomy" id="93057"/>
    <lineage>
        <taxon>Bacteria</taxon>
        <taxon>Bacillati</taxon>
        <taxon>Cyanobacteriota</taxon>
        <taxon>Cyanophyceae</taxon>
        <taxon>Synechococcales</taxon>
        <taxon>Prochlorococcaceae</taxon>
        <taxon>Prochlorococcus</taxon>
    </lineage>
</organism>
<evidence type="ECO:0000313" key="2">
    <source>
        <dbReference type="Proteomes" id="UP000030355"/>
    </source>
</evidence>
<evidence type="ECO:0000313" key="1">
    <source>
        <dbReference type="EMBL" id="KGF96662.1"/>
    </source>
</evidence>
<dbReference type="AlphaFoldDB" id="A0A0A2A461"/>
<dbReference type="EMBL" id="JNAL01000007">
    <property type="protein sequence ID" value="KGF96662.1"/>
    <property type="molecule type" value="Genomic_DNA"/>
</dbReference>
<gene>
    <name evidence="1" type="ORF">EU95_0547</name>
</gene>
<comment type="caution">
    <text evidence="1">The sequence shown here is derived from an EMBL/GenBank/DDBJ whole genome shotgun (WGS) entry which is preliminary data.</text>
</comment>
<dbReference type="OrthoDB" id="6198791at2"/>
<proteinExistence type="predicted"/>
<protein>
    <recommendedName>
        <fullName evidence="3">Right handed beta helix domain-containing protein</fullName>
    </recommendedName>
</protein>
<dbReference type="RefSeq" id="WP_032521715.1">
    <property type="nucleotide sequence ID" value="NZ_CP138977.1"/>
</dbReference>
<sequence length="765" mass="87977">MKKAYLIFLLSGCFSVLLLSFFNHRNKLSVLKENINNLDQLIDDSIRPHCSFEFNGISNNSINYFKKLVITIPESRRWSINLLKAFNEDSKIIKEKYKKRFAANIAFKKSNGKTCQLPAKVRISGDWKDHIQSKKGDVISSLDVTLTEGNINGITKFKLFIPSTRNRSSEVIVSLLMKEMGYLSPRTKMTKVSLNDKTFEMIFQEKAVKEMLENNKLRESAIIEADESLMWEIRSGNGPSSNGNIFPRIVNKEWIKRNSINQRIGLEGSNIFSKAILESWNHAGNDKEITFSDLLLSNGDIKSKRILSRYKAHLISSGTTHALYNHNRRFYYDPISKSLLPIYYDGDSKVKNLEKEFNFTKDFKDRFLTRDIETEDFNRAINEIKQINLTSFSLKLKINGVKLKDSELKNIKEQLIRNLIYLRDSNKINLKTKFKDNPLIRKFHNNENYGLALYSQKDSNFYLCSIEEKICNKKNLNSFELNKLLVGDYLKDNLKYYFIGDKFDPIKKRYYDNVPNNLNLINPIKNIYIKKFGNPKLTIDKKKKLISIIFKNFDEKILFTNSKLDGWYIKVFANADNTFKPSKSRIDNNLLTSLITIKDSNVKNLKIHIDGGQHEDSLNIMNSFGSIDELVIKNSFQDAIDFDFSDLKVNMINVQNSGNDCIDTSAGKYFIKNINLDGCKDKGVSVGEESYLRVLNAEIKNSNIALVSKDFSKLIVNNAYLENNSICAAAYNKKKEFGPSYIAIPTKSCPKGKLAIQNKSILEKK</sequence>
<accession>A0A0A2A461</accession>